<gene>
    <name evidence="2" type="ORF">SAMN05660328_101309</name>
</gene>
<dbReference type="GO" id="GO:0005516">
    <property type="term" value="F:calmodulin binding"/>
    <property type="evidence" value="ECO:0007669"/>
    <property type="project" value="InterPro"/>
</dbReference>
<feature type="domain" description="Calcium/calmodulin-dependent protein kinase II association-domain" evidence="1">
    <location>
        <begin position="15"/>
        <end position="134"/>
    </location>
</feature>
<sequence>MTYQDKYTPEQVTLAQDIIAMEKAALAKFYQGDSTGYQELWDHDNFSYFDANTYERVDTYERIHAFLTNFVDNKVKSNNYQMVAPRVQFGQGAAILTYQLHTVLESFHNNAETHYNVIEIYQENADGKWTVVHSTWAPIRPFSTDDDEIII</sequence>
<organism evidence="2 3">
    <name type="scientific">Streptococcus gallolyticus</name>
    <dbReference type="NCBI Taxonomy" id="315405"/>
    <lineage>
        <taxon>Bacteria</taxon>
        <taxon>Bacillati</taxon>
        <taxon>Bacillota</taxon>
        <taxon>Bacilli</taxon>
        <taxon>Lactobacillales</taxon>
        <taxon>Streptococcaceae</taxon>
        <taxon>Streptococcus</taxon>
    </lineage>
</organism>
<proteinExistence type="predicted"/>
<keyword evidence="2" id="KW-0808">Transferase</keyword>
<dbReference type="RefSeq" id="WP_074656693.1">
    <property type="nucleotide sequence ID" value="NZ_FOLZ01000001.1"/>
</dbReference>
<dbReference type="AlphaFoldDB" id="A0A1I7FC11"/>
<keyword evidence="3" id="KW-1185">Reference proteome</keyword>
<protein>
    <submittedName>
        <fullName evidence="2">Calcium/calmodulin dependent protein kinase II association domain-containing protein</fullName>
    </submittedName>
</protein>
<reference evidence="3" key="1">
    <citation type="submission" date="2016-10" db="EMBL/GenBank/DDBJ databases">
        <authorList>
            <person name="Varghese N."/>
            <person name="Submissions S."/>
        </authorList>
    </citation>
    <scope>NUCLEOTIDE SEQUENCE [LARGE SCALE GENOMIC DNA]</scope>
    <source>
        <strain evidence="3">LMG 15572</strain>
    </source>
</reference>
<evidence type="ECO:0000313" key="3">
    <source>
        <dbReference type="Proteomes" id="UP000183629"/>
    </source>
</evidence>
<evidence type="ECO:0000313" key="2">
    <source>
        <dbReference type="EMBL" id="SFU33738.1"/>
    </source>
</evidence>
<dbReference type="InterPro" id="IPR032710">
    <property type="entry name" value="NTF2-like_dom_sf"/>
</dbReference>
<accession>A0A1I7FC11</accession>
<keyword evidence="2" id="KW-0418">Kinase</keyword>
<dbReference type="SUPFAM" id="SSF54427">
    <property type="entry name" value="NTF2-like"/>
    <property type="match status" value="1"/>
</dbReference>
<name>A0A1I7FC11_9STRE</name>
<evidence type="ECO:0000259" key="1">
    <source>
        <dbReference type="Pfam" id="PF08332"/>
    </source>
</evidence>
<dbReference type="Gene3D" id="3.10.450.50">
    <property type="match status" value="1"/>
</dbReference>
<dbReference type="Pfam" id="PF08332">
    <property type="entry name" value="CaMKII_AD"/>
    <property type="match status" value="1"/>
</dbReference>
<dbReference type="EMBL" id="FPBN01000001">
    <property type="protein sequence ID" value="SFU33738.1"/>
    <property type="molecule type" value="Genomic_DNA"/>
</dbReference>
<dbReference type="GO" id="GO:0004683">
    <property type="term" value="F:calcium/calmodulin-dependent protein kinase activity"/>
    <property type="evidence" value="ECO:0007669"/>
    <property type="project" value="InterPro"/>
</dbReference>
<dbReference type="Proteomes" id="UP000183629">
    <property type="component" value="Unassembled WGS sequence"/>
</dbReference>
<dbReference type="InterPro" id="IPR013543">
    <property type="entry name" value="Ca/CaM-dep_prot_kinase-assoc"/>
</dbReference>